<organism evidence="5 6">
    <name type="scientific">Pararobbsia alpina</name>
    <dbReference type="NCBI Taxonomy" id="621374"/>
    <lineage>
        <taxon>Bacteria</taxon>
        <taxon>Pseudomonadati</taxon>
        <taxon>Pseudomonadota</taxon>
        <taxon>Betaproteobacteria</taxon>
        <taxon>Burkholderiales</taxon>
        <taxon>Burkholderiaceae</taxon>
        <taxon>Pararobbsia</taxon>
    </lineage>
</organism>
<evidence type="ECO:0000256" key="1">
    <source>
        <dbReference type="SAM" id="Coils"/>
    </source>
</evidence>
<feature type="coiled-coil region" evidence="1">
    <location>
        <begin position="124"/>
        <end position="151"/>
    </location>
</feature>
<dbReference type="InterPro" id="IPR011646">
    <property type="entry name" value="KAP_P-loop"/>
</dbReference>
<evidence type="ECO:0000259" key="4">
    <source>
        <dbReference type="Pfam" id="PF07693"/>
    </source>
</evidence>
<evidence type="ECO:0000256" key="3">
    <source>
        <dbReference type="SAM" id="Phobius"/>
    </source>
</evidence>
<proteinExistence type="predicted"/>
<dbReference type="Proteomes" id="UP000494115">
    <property type="component" value="Unassembled WGS sequence"/>
</dbReference>
<keyword evidence="3" id="KW-0472">Membrane</keyword>
<protein>
    <recommendedName>
        <fullName evidence="4">KAP NTPase domain-containing protein</fullName>
    </recommendedName>
</protein>
<evidence type="ECO:0000313" key="6">
    <source>
        <dbReference type="Proteomes" id="UP000494115"/>
    </source>
</evidence>
<feature type="region of interest" description="Disordered" evidence="2">
    <location>
        <begin position="360"/>
        <end position="438"/>
    </location>
</feature>
<evidence type="ECO:0000256" key="2">
    <source>
        <dbReference type="SAM" id="MobiDB-lite"/>
    </source>
</evidence>
<feature type="compositionally biased region" description="Low complexity" evidence="2">
    <location>
        <begin position="418"/>
        <end position="436"/>
    </location>
</feature>
<feature type="domain" description="KAP NTPase" evidence="4">
    <location>
        <begin position="443"/>
        <end position="497"/>
    </location>
</feature>
<keyword evidence="3" id="KW-0812">Transmembrane</keyword>
<feature type="transmembrane region" description="Helical" evidence="3">
    <location>
        <begin position="233"/>
        <end position="253"/>
    </location>
</feature>
<evidence type="ECO:0000313" key="5">
    <source>
        <dbReference type="EMBL" id="CAB3784994.1"/>
    </source>
</evidence>
<dbReference type="Pfam" id="PF07693">
    <property type="entry name" value="KAP_NTPase"/>
    <property type="match status" value="1"/>
</dbReference>
<dbReference type="RefSeq" id="WP_175104513.1">
    <property type="nucleotide sequence ID" value="NZ_CADIKM010000006.1"/>
</dbReference>
<keyword evidence="3" id="KW-1133">Transmembrane helix</keyword>
<dbReference type="AlphaFoldDB" id="A0A6S7BB03"/>
<reference evidence="5 6" key="1">
    <citation type="submission" date="2020-04" db="EMBL/GenBank/DDBJ databases">
        <authorList>
            <person name="De Canck E."/>
        </authorList>
    </citation>
    <scope>NUCLEOTIDE SEQUENCE [LARGE SCALE GENOMIC DNA]</scope>
    <source>
        <strain evidence="5 6">LMG 28138</strain>
    </source>
</reference>
<keyword evidence="1" id="KW-0175">Coiled coil</keyword>
<name>A0A6S7BB03_9BURK</name>
<feature type="compositionally biased region" description="Low complexity" evidence="2">
    <location>
        <begin position="391"/>
        <end position="407"/>
    </location>
</feature>
<sequence>MNESTNHERRKLAAAEAAAFAQVIVAGGPAAPASVALFGETSNSKSLFIDRVVSTIGRLTEGEPAPGQGRFVTVRFSPLPSEHGQLWAQFIEHLFAALKLGSAGAEATNDADPLAAQLTSVFKLDDQAKRVLRARERVTRAEAAMERAREAYEKIYGKPVRSAEKVSVDVTSEIFAARLKNDKAKLVRFARDFGVRTMSEDVLRSLMADASTRIGRARMLASSLMSIVKRRPLIVLITTVLAIVATAAATLSFDTIGVDVLAQFMPKDLARPLGDVAVAVTAAVLAFRIGLFGPARAIGYLRHLDKQIRTTIERETGREQVKSSAKATVLAKRETDVGNAWQALTDAERELNDARAELAAATPGGHPAGEPPVRPPRPPRARYGEVPESDAAAQLAEEYAKAAAEAEAGVEDVQDGNAPASEGSEALEASSATEASPKPLAPVGRVVVIFDGLDRCGNNALTNALRAIDAMMTLSQFTVLATLDQERINKTLRREDEKRAIEKEDELGQPRRPTDDFMPGAGTTALSDEYLCGRFDTFYWVRDESEPALVHNSASVGEHLAELASDYDEEWWNAPGGSREAEFAGAIEEVTLSQPERKLIQRLDIIANQSAGGGQRLIHAYYLIKSSLGPALMEGFVGTEGTRPHYRAVLAQLGFICGIPRLFERYVAVQNMSARRNEDMHGLIMRLRRLNFDRIRGGGRYMEVLQMLEELDPSSAMVHALALHANTAARFSLCSPDLVPMFDMPSKQGERDQRSRSALHA</sequence>
<accession>A0A6S7BB03</accession>
<gene>
    <name evidence="5" type="ORF">LMG28138_01924</name>
</gene>
<feature type="compositionally biased region" description="Pro residues" evidence="2">
    <location>
        <begin position="369"/>
        <end position="378"/>
    </location>
</feature>
<keyword evidence="6" id="KW-1185">Reference proteome</keyword>
<dbReference type="EMBL" id="CADIKM010000006">
    <property type="protein sequence ID" value="CAB3784994.1"/>
    <property type="molecule type" value="Genomic_DNA"/>
</dbReference>